<dbReference type="SUPFAM" id="SSF55781">
    <property type="entry name" value="GAF domain-like"/>
    <property type="match status" value="1"/>
</dbReference>
<dbReference type="GO" id="GO:0003677">
    <property type="term" value="F:DNA binding"/>
    <property type="evidence" value="ECO:0007669"/>
    <property type="project" value="TreeGrafter"/>
</dbReference>
<dbReference type="GO" id="GO:0045892">
    <property type="term" value="P:negative regulation of DNA-templated transcription"/>
    <property type="evidence" value="ECO:0007669"/>
    <property type="project" value="TreeGrafter"/>
</dbReference>
<dbReference type="PANTHER" id="PTHR30136">
    <property type="entry name" value="HELIX-TURN-HELIX TRANSCRIPTIONAL REGULATOR, ICLR FAMILY"/>
    <property type="match status" value="1"/>
</dbReference>
<protein>
    <recommendedName>
        <fullName evidence="1">IclR-ED domain-containing protein</fullName>
    </recommendedName>
</protein>
<comment type="caution">
    <text evidence="2">The sequence shown here is derived from an EMBL/GenBank/DDBJ whole genome shotgun (WGS) entry which is preliminary data.</text>
</comment>
<name>A0A5J5IHT4_9BACT</name>
<dbReference type="InterPro" id="IPR050707">
    <property type="entry name" value="HTH_MetabolicPath_Reg"/>
</dbReference>
<feature type="domain" description="IclR-ED" evidence="1">
    <location>
        <begin position="1"/>
        <end position="157"/>
    </location>
</feature>
<organism evidence="2 3">
    <name type="scientific">Ginsengibacter hankyongi</name>
    <dbReference type="NCBI Taxonomy" id="2607284"/>
    <lineage>
        <taxon>Bacteria</taxon>
        <taxon>Pseudomonadati</taxon>
        <taxon>Bacteroidota</taxon>
        <taxon>Chitinophagia</taxon>
        <taxon>Chitinophagales</taxon>
        <taxon>Chitinophagaceae</taxon>
        <taxon>Ginsengibacter</taxon>
    </lineage>
</organism>
<dbReference type="RefSeq" id="WP_150415401.1">
    <property type="nucleotide sequence ID" value="NZ_VYQF01000003.1"/>
</dbReference>
<keyword evidence="3" id="KW-1185">Reference proteome</keyword>
<dbReference type="AlphaFoldDB" id="A0A5J5IHT4"/>
<dbReference type="GO" id="GO:0003700">
    <property type="term" value="F:DNA-binding transcription factor activity"/>
    <property type="evidence" value="ECO:0007669"/>
    <property type="project" value="TreeGrafter"/>
</dbReference>
<dbReference type="Pfam" id="PF01614">
    <property type="entry name" value="IclR_C"/>
    <property type="match status" value="1"/>
</dbReference>
<evidence type="ECO:0000313" key="3">
    <source>
        <dbReference type="Proteomes" id="UP000326903"/>
    </source>
</evidence>
<proteinExistence type="predicted"/>
<dbReference type="InterPro" id="IPR029016">
    <property type="entry name" value="GAF-like_dom_sf"/>
</dbReference>
<dbReference type="PROSITE" id="PS51078">
    <property type="entry name" value="ICLR_ED"/>
    <property type="match status" value="1"/>
</dbReference>
<sequence length="157" mass="18199">MKELVVKINESCILASLKDNNRITLYQVTNTHELQANPRQEKNAYLTATGRVLLAFKNQKEQEKFIQEYGLPGEMWPEVKSKHDLMIELNKIKEKQIAIHHADSDIIGLAVPIFKIDKLIASLGVYLPETRFNYKKQELIFSELKNTAKYVNKKLEK</sequence>
<dbReference type="EMBL" id="VYQF01000003">
    <property type="protein sequence ID" value="KAA9038680.1"/>
    <property type="molecule type" value="Genomic_DNA"/>
</dbReference>
<dbReference type="Gene3D" id="3.30.450.40">
    <property type="match status" value="1"/>
</dbReference>
<dbReference type="Proteomes" id="UP000326903">
    <property type="component" value="Unassembled WGS sequence"/>
</dbReference>
<dbReference type="PANTHER" id="PTHR30136:SF24">
    <property type="entry name" value="HTH-TYPE TRANSCRIPTIONAL REPRESSOR ALLR"/>
    <property type="match status" value="1"/>
</dbReference>
<accession>A0A5J5IHT4</accession>
<reference evidence="2 3" key="1">
    <citation type="submission" date="2019-09" db="EMBL/GenBank/DDBJ databases">
        <title>Draft genome sequence of Ginsengibacter sp. BR5-29.</title>
        <authorList>
            <person name="Im W.-T."/>
        </authorList>
    </citation>
    <scope>NUCLEOTIDE SEQUENCE [LARGE SCALE GENOMIC DNA]</scope>
    <source>
        <strain evidence="2 3">BR5-29</strain>
    </source>
</reference>
<dbReference type="InterPro" id="IPR014757">
    <property type="entry name" value="Tscrpt_reg_IclR_C"/>
</dbReference>
<evidence type="ECO:0000313" key="2">
    <source>
        <dbReference type="EMBL" id="KAA9038680.1"/>
    </source>
</evidence>
<evidence type="ECO:0000259" key="1">
    <source>
        <dbReference type="PROSITE" id="PS51078"/>
    </source>
</evidence>
<gene>
    <name evidence="2" type="ORF">FW778_14125</name>
</gene>